<comment type="similarity">
    <text evidence="2">Belongs to the UPF0324 family.</text>
</comment>
<keyword evidence="5 7" id="KW-1133">Transmembrane helix</keyword>
<feature type="transmembrane region" description="Helical" evidence="7">
    <location>
        <begin position="84"/>
        <end position="106"/>
    </location>
</feature>
<accession>A0A2P2EAE1</accession>
<gene>
    <name evidence="8" type="ORF">PbB2_01686</name>
</gene>
<evidence type="ECO:0000313" key="9">
    <source>
        <dbReference type="Proteomes" id="UP000245086"/>
    </source>
</evidence>
<dbReference type="GO" id="GO:0005886">
    <property type="term" value="C:plasma membrane"/>
    <property type="evidence" value="ECO:0007669"/>
    <property type="project" value="UniProtKB-SubCell"/>
</dbReference>
<feature type="transmembrane region" description="Helical" evidence="7">
    <location>
        <begin position="31"/>
        <end position="48"/>
    </location>
</feature>
<dbReference type="PANTHER" id="PTHR30106">
    <property type="entry name" value="INNER MEMBRANE PROTEIN YEIH-RELATED"/>
    <property type="match status" value="1"/>
</dbReference>
<feature type="transmembrane region" description="Helical" evidence="7">
    <location>
        <begin position="249"/>
        <end position="271"/>
    </location>
</feature>
<keyword evidence="3" id="KW-1003">Cell membrane</keyword>
<evidence type="ECO:0008006" key="10">
    <source>
        <dbReference type="Google" id="ProtNLM"/>
    </source>
</evidence>
<name>A0A2P2EAE1_9PROT</name>
<sequence length="335" mass="34211">MFKSVTKFGPGVGLGLILAAAAYFPTQGTRVPTLLIALLLGMAAAGILTKPAFKPGNDVLAKPLLRIGVALMGFRITISDLQALGWQPALIAVAAAFGTLCLGYLVGRALQLPRPTAFLTATSVAICGASAALAIATVLARRPNSNVERDVVATVASITIIGTIAVVVYPAICHLLNLPMIPSAVFLGSSIHEVAQVVAASDVYGEAATPAATTVKMIRVAMLPVVIFSLLMILSWLDRKDGPDSETEATVPVFLLGFVAAIVVANTGWLTPAGIAALTKMSSLCLIISMVALGANTSIKGVMLLGPRAVGALMIQTAIIAAISAGGVALMMAMG</sequence>
<dbReference type="AlphaFoldDB" id="A0A2P2EAE1"/>
<evidence type="ECO:0000256" key="5">
    <source>
        <dbReference type="ARBA" id="ARBA00022989"/>
    </source>
</evidence>
<dbReference type="Pfam" id="PF03601">
    <property type="entry name" value="Cons_hypoth698"/>
    <property type="match status" value="1"/>
</dbReference>
<feature type="transmembrane region" description="Helical" evidence="7">
    <location>
        <begin position="118"/>
        <end position="139"/>
    </location>
</feature>
<evidence type="ECO:0000256" key="6">
    <source>
        <dbReference type="ARBA" id="ARBA00023136"/>
    </source>
</evidence>
<feature type="transmembrane region" description="Helical" evidence="7">
    <location>
        <begin position="283"/>
        <end position="303"/>
    </location>
</feature>
<evidence type="ECO:0000256" key="1">
    <source>
        <dbReference type="ARBA" id="ARBA00004651"/>
    </source>
</evidence>
<evidence type="ECO:0000256" key="7">
    <source>
        <dbReference type="SAM" id="Phobius"/>
    </source>
</evidence>
<comment type="caution">
    <text evidence="8">The sequence shown here is derived from an EMBL/GenBank/DDBJ whole genome shotgun (WGS) entry which is preliminary data.</text>
</comment>
<protein>
    <recommendedName>
        <fullName evidence="10">Sulfate exporter family transporter</fullName>
    </recommendedName>
</protein>
<dbReference type="EMBL" id="BFBR01000004">
    <property type="protein sequence ID" value="GBF58015.1"/>
    <property type="molecule type" value="Genomic_DNA"/>
</dbReference>
<feature type="transmembrane region" description="Helical" evidence="7">
    <location>
        <begin position="309"/>
        <end position="333"/>
    </location>
</feature>
<evidence type="ECO:0000256" key="2">
    <source>
        <dbReference type="ARBA" id="ARBA00007977"/>
    </source>
</evidence>
<dbReference type="InterPro" id="IPR018383">
    <property type="entry name" value="UPF0324_pro"/>
</dbReference>
<dbReference type="RefSeq" id="WP_108984863.1">
    <property type="nucleotide sequence ID" value="NZ_BFBR01000004.1"/>
</dbReference>
<evidence type="ECO:0000256" key="4">
    <source>
        <dbReference type="ARBA" id="ARBA00022692"/>
    </source>
</evidence>
<keyword evidence="9" id="KW-1185">Reference proteome</keyword>
<evidence type="ECO:0000313" key="8">
    <source>
        <dbReference type="EMBL" id="GBF58015.1"/>
    </source>
</evidence>
<evidence type="ECO:0000256" key="3">
    <source>
        <dbReference type="ARBA" id="ARBA00022475"/>
    </source>
</evidence>
<keyword evidence="6 7" id="KW-0472">Membrane</keyword>
<proteinExistence type="inferred from homology"/>
<reference evidence="8 9" key="1">
    <citation type="journal article" date="2018" name="Genome Announc.">
        <title>Draft Genome Sequence of "Candidatus Phycosocius bacilliformis," an Alphaproteobacterial Ectosymbiont of the Hydrocarbon-Producing Green Alga Botryococcus braunii.</title>
        <authorList>
            <person name="Tanabe Y."/>
            <person name="Yamaguchi H."/>
            <person name="Watanabe M.M."/>
        </authorList>
    </citation>
    <scope>NUCLEOTIDE SEQUENCE [LARGE SCALE GENOMIC DNA]</scope>
    <source>
        <strain evidence="8 9">BOTRYCO-2</strain>
    </source>
</reference>
<keyword evidence="4 7" id="KW-0812">Transmembrane</keyword>
<feature type="transmembrane region" description="Helical" evidence="7">
    <location>
        <begin position="151"/>
        <end position="172"/>
    </location>
</feature>
<dbReference type="Proteomes" id="UP000245086">
    <property type="component" value="Unassembled WGS sequence"/>
</dbReference>
<comment type="subcellular location">
    <subcellularLocation>
        <location evidence="1">Cell membrane</location>
        <topology evidence="1">Multi-pass membrane protein</topology>
    </subcellularLocation>
</comment>
<organism evidence="8 9">
    <name type="scientific">Candidatus Phycosocius bacilliformis</name>
    <dbReference type="NCBI Taxonomy" id="1445552"/>
    <lineage>
        <taxon>Bacteria</taxon>
        <taxon>Pseudomonadati</taxon>
        <taxon>Pseudomonadota</taxon>
        <taxon>Alphaproteobacteria</taxon>
        <taxon>Caulobacterales</taxon>
        <taxon>Caulobacterales incertae sedis</taxon>
        <taxon>Candidatus Phycosocius</taxon>
    </lineage>
</organism>
<dbReference type="PANTHER" id="PTHR30106:SF2">
    <property type="entry name" value="UPF0324 INNER MEMBRANE PROTEIN YEIH"/>
    <property type="match status" value="1"/>
</dbReference>
<feature type="transmembrane region" description="Helical" evidence="7">
    <location>
        <begin position="220"/>
        <end position="237"/>
    </location>
</feature>
<dbReference type="OrthoDB" id="7652114at2"/>